<gene>
    <name evidence="2" type="ORF">HSBAA_41480</name>
</gene>
<name>A0A455U9H8_9GAMM</name>
<sequence>MAHKENSFNDFMAAREELIEQGVSDSQRIVAYGASAGGYWWALVSIAPLKRSAPPY</sequence>
<reference evidence="2 3" key="1">
    <citation type="journal article" date="2019" name="Microbiol. Resour. Announc.">
        <title>Complete Genome Sequence of Halomonas sulfidaeris Strain Esulfide1 Isolated from a Metal Sulfide Rock at a Depth of 2,200 Meters, Obtained Using Nanopore Sequencing.</title>
        <authorList>
            <person name="Saito M."/>
            <person name="Nishigata A."/>
            <person name="Galipon J."/>
            <person name="Arakawa K."/>
        </authorList>
    </citation>
    <scope>NUCLEOTIDE SEQUENCE [LARGE SCALE GENOMIC DNA]</scope>
    <source>
        <strain evidence="2 3">ATCC BAA-803</strain>
    </source>
</reference>
<dbReference type="Pfam" id="PF00326">
    <property type="entry name" value="Peptidase_S9"/>
    <property type="match status" value="1"/>
</dbReference>
<evidence type="ECO:0000313" key="3">
    <source>
        <dbReference type="Proteomes" id="UP000320231"/>
    </source>
</evidence>
<accession>A0A455U9H8</accession>
<dbReference type="Proteomes" id="UP000320231">
    <property type="component" value="Chromosome"/>
</dbReference>
<protein>
    <recommendedName>
        <fullName evidence="1">Peptidase S9 prolyl oligopeptidase catalytic domain-containing protein</fullName>
    </recommendedName>
</protein>
<dbReference type="Gene3D" id="3.40.50.1820">
    <property type="entry name" value="alpha/beta hydrolase"/>
    <property type="match status" value="1"/>
</dbReference>
<evidence type="ECO:0000259" key="1">
    <source>
        <dbReference type="Pfam" id="PF00326"/>
    </source>
</evidence>
<dbReference type="InterPro" id="IPR001375">
    <property type="entry name" value="Peptidase_S9_cat"/>
</dbReference>
<dbReference type="InterPro" id="IPR029058">
    <property type="entry name" value="AB_hydrolase_fold"/>
</dbReference>
<proteinExistence type="predicted"/>
<organism evidence="2 3">
    <name type="scientific">Vreelandella sulfidaeris</name>
    <dbReference type="NCBI Taxonomy" id="115553"/>
    <lineage>
        <taxon>Bacteria</taxon>
        <taxon>Pseudomonadati</taxon>
        <taxon>Pseudomonadota</taxon>
        <taxon>Gammaproteobacteria</taxon>
        <taxon>Oceanospirillales</taxon>
        <taxon>Halomonadaceae</taxon>
        <taxon>Vreelandella</taxon>
    </lineage>
</organism>
<feature type="domain" description="Peptidase S9 prolyl oligopeptidase catalytic" evidence="1">
    <location>
        <begin position="3"/>
        <end position="43"/>
    </location>
</feature>
<dbReference type="AlphaFoldDB" id="A0A455U9H8"/>
<dbReference type="SUPFAM" id="SSF53474">
    <property type="entry name" value="alpha/beta-Hydrolases"/>
    <property type="match status" value="1"/>
</dbReference>
<dbReference type="GO" id="GO:0008236">
    <property type="term" value="F:serine-type peptidase activity"/>
    <property type="evidence" value="ECO:0007669"/>
    <property type="project" value="InterPro"/>
</dbReference>
<dbReference type="KEGG" id="hsr:HSBAA_41480"/>
<dbReference type="EMBL" id="AP019514">
    <property type="protein sequence ID" value="BBI62842.1"/>
    <property type="molecule type" value="Genomic_DNA"/>
</dbReference>
<evidence type="ECO:0000313" key="2">
    <source>
        <dbReference type="EMBL" id="BBI62842.1"/>
    </source>
</evidence>
<dbReference type="GO" id="GO:0006508">
    <property type="term" value="P:proteolysis"/>
    <property type="evidence" value="ECO:0007669"/>
    <property type="project" value="InterPro"/>
</dbReference>